<dbReference type="Proteomes" id="UP000664132">
    <property type="component" value="Unassembled WGS sequence"/>
</dbReference>
<keyword evidence="2" id="KW-0539">Nucleus</keyword>
<organism evidence="4 5">
    <name type="scientific">Cadophora malorum</name>
    <dbReference type="NCBI Taxonomy" id="108018"/>
    <lineage>
        <taxon>Eukaryota</taxon>
        <taxon>Fungi</taxon>
        <taxon>Dikarya</taxon>
        <taxon>Ascomycota</taxon>
        <taxon>Pezizomycotina</taxon>
        <taxon>Leotiomycetes</taxon>
        <taxon>Helotiales</taxon>
        <taxon>Ploettnerulaceae</taxon>
        <taxon>Cadophora</taxon>
    </lineage>
</organism>
<proteinExistence type="predicted"/>
<comment type="caution">
    <text evidence="4">The sequence shown here is derived from an EMBL/GenBank/DDBJ whole genome shotgun (WGS) entry which is preliminary data.</text>
</comment>
<dbReference type="CDD" id="cd00067">
    <property type="entry name" value="GAL4"/>
    <property type="match status" value="1"/>
</dbReference>
<dbReference type="GO" id="GO:0045944">
    <property type="term" value="P:positive regulation of transcription by RNA polymerase II"/>
    <property type="evidence" value="ECO:0007669"/>
    <property type="project" value="TreeGrafter"/>
</dbReference>
<evidence type="ECO:0000256" key="3">
    <source>
        <dbReference type="SAM" id="MobiDB-lite"/>
    </source>
</evidence>
<comment type="subcellular location">
    <subcellularLocation>
        <location evidence="1">Nucleus</location>
    </subcellularLocation>
</comment>
<dbReference type="InterPro" id="IPR036864">
    <property type="entry name" value="Zn2-C6_fun-type_DNA-bd_sf"/>
</dbReference>
<dbReference type="GO" id="GO:0000981">
    <property type="term" value="F:DNA-binding transcription factor activity, RNA polymerase II-specific"/>
    <property type="evidence" value="ECO:0007669"/>
    <property type="project" value="InterPro"/>
</dbReference>
<protein>
    <recommendedName>
        <fullName evidence="6">Zn(2)-C6 fungal-type domain-containing protein</fullName>
    </recommendedName>
</protein>
<dbReference type="InterPro" id="IPR021858">
    <property type="entry name" value="Fun_TF"/>
</dbReference>
<dbReference type="AlphaFoldDB" id="A0A8H7WKZ2"/>
<gene>
    <name evidence="4" type="ORF">IFR04_000225</name>
</gene>
<evidence type="ECO:0000256" key="1">
    <source>
        <dbReference type="ARBA" id="ARBA00004123"/>
    </source>
</evidence>
<dbReference type="PANTHER" id="PTHR37534:SF26">
    <property type="entry name" value="TRANSCRIPTION FACTOR, PUTATIVE-RELATED"/>
    <property type="match status" value="1"/>
</dbReference>
<dbReference type="SUPFAM" id="SSF57701">
    <property type="entry name" value="Zn2/Cys6 DNA-binding domain"/>
    <property type="match status" value="1"/>
</dbReference>
<name>A0A8H7WKZ2_9HELO</name>
<accession>A0A8H7WKZ2</accession>
<dbReference type="PANTHER" id="PTHR37534">
    <property type="entry name" value="TRANSCRIPTIONAL ACTIVATOR PROTEIN UGA3"/>
    <property type="match status" value="1"/>
</dbReference>
<dbReference type="EMBL" id="JAFJYH010000001">
    <property type="protein sequence ID" value="KAG4426794.1"/>
    <property type="molecule type" value="Genomic_DNA"/>
</dbReference>
<feature type="compositionally biased region" description="Polar residues" evidence="3">
    <location>
        <begin position="100"/>
        <end position="137"/>
    </location>
</feature>
<evidence type="ECO:0000313" key="4">
    <source>
        <dbReference type="EMBL" id="KAG4426794.1"/>
    </source>
</evidence>
<sequence>MMSGPLRSKQGCWTCRLRRKKCDERRDPEWMDGGERERAMANSIKQIVKHTSRKKGRLGTTLSRFRKSHADQEKGGGVALAPKSINVTVGTGSGGDSLEPTGSETSPAPSADTGTKSSASERNQSSSPSANQEYNSPHTEMIVVSRNETVLLMHFLDHVFPLQHPMYKPQIAEGGRSWLLSLLLRTKPLYHASLALSAYHRGNILLASQRCVAHHSMVEQEKHLAICLEEFQEAIKNVGQMVMLRACPKDSLGLMASVVQLIYFELFAGHGNAWQIHLRAATTTLMQGYWNQSSELGMLDPTAASLLPPVWEGQPNENVTSFKFLSGVIIWLDLLDCITSGKAPGLLTIHSHALSPGSHIRMETIIGSSNWVILQIARIAALHEKKVQLLQTGCFGCETQRAEFDRNVDEIRHELQCGLTEQALLCLQVHSEPVAPADTSLHNQAIVTRLFALAASIYLYLVVQGSHQEAGPLAEEAMIILRTQMPRDLMHVIIFPLYIIGYVVSPDDQSFFRCAFSATPVLEPSLEHRSKILPLLEEAWLAREEALDGGGWQRSLNRLSESNILLL</sequence>
<dbReference type="OrthoDB" id="5213892at2759"/>
<evidence type="ECO:0000313" key="5">
    <source>
        <dbReference type="Proteomes" id="UP000664132"/>
    </source>
</evidence>
<feature type="region of interest" description="Disordered" evidence="3">
    <location>
        <begin position="67"/>
        <end position="137"/>
    </location>
</feature>
<evidence type="ECO:0008006" key="6">
    <source>
        <dbReference type="Google" id="ProtNLM"/>
    </source>
</evidence>
<evidence type="ECO:0000256" key="2">
    <source>
        <dbReference type="ARBA" id="ARBA00023242"/>
    </source>
</evidence>
<dbReference type="GO" id="GO:0000976">
    <property type="term" value="F:transcription cis-regulatory region binding"/>
    <property type="evidence" value="ECO:0007669"/>
    <property type="project" value="TreeGrafter"/>
</dbReference>
<reference evidence="4" key="1">
    <citation type="submission" date="2021-02" db="EMBL/GenBank/DDBJ databases">
        <title>Genome sequence Cadophora malorum strain M34.</title>
        <authorList>
            <person name="Stefanovic E."/>
            <person name="Vu D."/>
            <person name="Scully C."/>
            <person name="Dijksterhuis J."/>
            <person name="Roader J."/>
            <person name="Houbraken J."/>
        </authorList>
    </citation>
    <scope>NUCLEOTIDE SEQUENCE</scope>
    <source>
        <strain evidence="4">M34</strain>
    </source>
</reference>
<dbReference type="GO" id="GO:0008270">
    <property type="term" value="F:zinc ion binding"/>
    <property type="evidence" value="ECO:0007669"/>
    <property type="project" value="InterPro"/>
</dbReference>
<keyword evidence="5" id="KW-1185">Reference proteome</keyword>
<dbReference type="Pfam" id="PF11951">
    <property type="entry name" value="Fungal_trans_2"/>
    <property type="match status" value="1"/>
</dbReference>
<dbReference type="InterPro" id="IPR001138">
    <property type="entry name" value="Zn2Cys6_DnaBD"/>
</dbReference>
<dbReference type="GO" id="GO:0005634">
    <property type="term" value="C:nucleus"/>
    <property type="evidence" value="ECO:0007669"/>
    <property type="project" value="UniProtKB-SubCell"/>
</dbReference>